<dbReference type="PANTHER" id="PTHR33434:SF8">
    <property type="entry name" value="DEGV DOMAIN-CONTAINING PROTEIN SPR1019"/>
    <property type="match status" value="1"/>
</dbReference>
<protein>
    <recommendedName>
        <fullName evidence="5">DegV family protein</fullName>
    </recommendedName>
</protein>
<evidence type="ECO:0008006" key="5">
    <source>
        <dbReference type="Google" id="ProtNLM"/>
    </source>
</evidence>
<comment type="function">
    <text evidence="1">May bind long-chain fatty acids, such as palmitate, and may play a role in lipid transport or fatty acid metabolism.</text>
</comment>
<dbReference type="InterPro" id="IPR043168">
    <property type="entry name" value="DegV_C"/>
</dbReference>
<dbReference type="InterPro" id="IPR050270">
    <property type="entry name" value="DegV_domain_contain"/>
</dbReference>
<proteinExistence type="predicted"/>
<dbReference type="AlphaFoldDB" id="A0A0U1MKW7"/>
<dbReference type="PANTHER" id="PTHR33434">
    <property type="entry name" value="DEGV DOMAIN-CONTAINING PROTEIN DR_1986-RELATED"/>
    <property type="match status" value="1"/>
</dbReference>
<dbReference type="Gene3D" id="3.40.50.10170">
    <property type="match status" value="1"/>
</dbReference>
<evidence type="ECO:0000313" key="4">
    <source>
        <dbReference type="Proteomes" id="UP000039437"/>
    </source>
</evidence>
<sequence length="281" mass="30831">MTMTKQIIVTDSTSDLSKEYLEANNIHVIPLSLTIEGASYVDQVDITSEEFINHIENDEDVKTSQPAIGEFISAYEELGKDGAEIISIHLSSGLSGTFNTAYQASQMVDANVTVIDSKSISFGLGYQIQHLVELVKEGVSTSEIVKKLNHLRENIKLFVVIGQLNQLIKGGRISKTKGLIGNLMKIKPIGTLDDGRLELVHNARTQNSSIQYLKKEIAEFIGDHEIKSVGVAHANVIEYVDKLKKVFNEAFHVNNYDINVTTPVISAHTGQGAIGLVVLKK</sequence>
<dbReference type="InterPro" id="IPR003797">
    <property type="entry name" value="DegV"/>
</dbReference>
<dbReference type="Pfam" id="PF02645">
    <property type="entry name" value="DegV"/>
    <property type="match status" value="1"/>
</dbReference>
<name>A0A0U1MKW7_STAAU</name>
<dbReference type="SUPFAM" id="SSF82549">
    <property type="entry name" value="DAK1/DegV-like"/>
    <property type="match status" value="1"/>
</dbReference>
<dbReference type="Proteomes" id="UP000039437">
    <property type="component" value="Unassembled WGS sequence"/>
</dbReference>
<evidence type="ECO:0000256" key="1">
    <source>
        <dbReference type="ARBA" id="ARBA00003238"/>
    </source>
</evidence>
<dbReference type="NCBIfam" id="TIGR00762">
    <property type="entry name" value="DegV"/>
    <property type="match status" value="1"/>
</dbReference>
<dbReference type="EMBL" id="CVOQ01000019">
    <property type="protein sequence ID" value="CRI10979.1"/>
    <property type="molecule type" value="Genomic_DNA"/>
</dbReference>
<accession>A0A0U1MKW7</accession>
<gene>
    <name evidence="3" type="ORF">BN1321_260064</name>
</gene>
<keyword evidence="2" id="KW-0446">Lipid-binding</keyword>
<dbReference type="Gene3D" id="3.30.1180.10">
    <property type="match status" value="1"/>
</dbReference>
<evidence type="ECO:0000313" key="3">
    <source>
        <dbReference type="EMBL" id="CRI10979.1"/>
    </source>
</evidence>
<dbReference type="PROSITE" id="PS51482">
    <property type="entry name" value="DEGV"/>
    <property type="match status" value="1"/>
</dbReference>
<reference evidence="3 4" key="1">
    <citation type="submission" date="2015-04" db="EMBL/GenBank/DDBJ databases">
        <authorList>
            <person name="Syromyatnikov M.Y."/>
            <person name="Popov V.N."/>
        </authorList>
    </citation>
    <scope>NUCLEOTIDE SEQUENCE [LARGE SCALE GENOMIC DNA]</scope>
    <source>
        <strain evidence="3 4">AH1</strain>
    </source>
</reference>
<evidence type="ECO:0000256" key="2">
    <source>
        <dbReference type="ARBA" id="ARBA00023121"/>
    </source>
</evidence>
<organism evidence="3 4">
    <name type="scientific">Staphylococcus aureus</name>
    <dbReference type="NCBI Taxonomy" id="1280"/>
    <lineage>
        <taxon>Bacteria</taxon>
        <taxon>Bacillati</taxon>
        <taxon>Bacillota</taxon>
        <taxon>Bacilli</taxon>
        <taxon>Bacillales</taxon>
        <taxon>Staphylococcaceae</taxon>
        <taxon>Staphylococcus</taxon>
    </lineage>
</organism>
<dbReference type="GO" id="GO:0008289">
    <property type="term" value="F:lipid binding"/>
    <property type="evidence" value="ECO:0007669"/>
    <property type="project" value="UniProtKB-KW"/>
</dbReference>